<dbReference type="EMBL" id="JAODUP010000602">
    <property type="protein sequence ID" value="KAK2146517.1"/>
    <property type="molecule type" value="Genomic_DNA"/>
</dbReference>
<feature type="compositionally biased region" description="Polar residues" evidence="6">
    <location>
        <begin position="157"/>
        <end position="184"/>
    </location>
</feature>
<dbReference type="Gene3D" id="1.10.555.10">
    <property type="entry name" value="Rho GTPase activation protein"/>
    <property type="match status" value="1"/>
</dbReference>
<dbReference type="SUPFAM" id="SSF48065">
    <property type="entry name" value="DBL homology domain (DH-domain)"/>
    <property type="match status" value="1"/>
</dbReference>
<dbReference type="InterPro" id="IPR000198">
    <property type="entry name" value="RhoGAP_dom"/>
</dbReference>
<evidence type="ECO:0000259" key="8">
    <source>
        <dbReference type="PROSITE" id="PS50010"/>
    </source>
</evidence>
<feature type="region of interest" description="Disordered" evidence="6">
    <location>
        <begin position="449"/>
        <end position="472"/>
    </location>
</feature>
<comment type="caution">
    <text evidence="10">The sequence shown here is derived from an EMBL/GenBank/DDBJ whole genome shotgun (WGS) entry which is preliminary data.</text>
</comment>
<proteinExistence type="predicted"/>
<feature type="compositionally biased region" description="Basic and acidic residues" evidence="6">
    <location>
        <begin position="185"/>
        <end position="202"/>
    </location>
</feature>
<evidence type="ECO:0000256" key="6">
    <source>
        <dbReference type="SAM" id="MobiDB-lite"/>
    </source>
</evidence>
<evidence type="ECO:0000313" key="11">
    <source>
        <dbReference type="Proteomes" id="UP001208570"/>
    </source>
</evidence>
<name>A0AAD9J4K1_9ANNE</name>
<dbReference type="GO" id="GO:0030424">
    <property type="term" value="C:axon"/>
    <property type="evidence" value="ECO:0007669"/>
    <property type="project" value="UniProtKB-SubCell"/>
</dbReference>
<feature type="region of interest" description="Disordered" evidence="6">
    <location>
        <begin position="157"/>
        <end position="216"/>
    </location>
</feature>
<protein>
    <recommendedName>
        <fullName evidence="12">Active breakpoint cluster region-related protein</fullName>
    </recommendedName>
</protein>
<dbReference type="InterPro" id="IPR035899">
    <property type="entry name" value="DBL_dom_sf"/>
</dbReference>
<feature type="domain" description="Rho-GAP" evidence="9">
    <location>
        <begin position="1200"/>
        <end position="1392"/>
    </location>
</feature>
<evidence type="ECO:0000259" key="9">
    <source>
        <dbReference type="PROSITE" id="PS50238"/>
    </source>
</evidence>
<evidence type="ECO:0000313" key="10">
    <source>
        <dbReference type="EMBL" id="KAK2146517.1"/>
    </source>
</evidence>
<dbReference type="GO" id="GO:0016020">
    <property type="term" value="C:membrane"/>
    <property type="evidence" value="ECO:0007669"/>
    <property type="project" value="TreeGrafter"/>
</dbReference>
<dbReference type="InterPro" id="IPR011993">
    <property type="entry name" value="PH-like_dom_sf"/>
</dbReference>
<dbReference type="Gene3D" id="1.20.900.10">
    <property type="entry name" value="Dbl homology (DH) domain"/>
    <property type="match status" value="1"/>
</dbReference>
<dbReference type="InterPro" id="IPR008936">
    <property type="entry name" value="Rho_GTPase_activation_prot"/>
</dbReference>
<sequence>MTSKRNFLDAWKESFPSVDPPLLDCFKGTSSENTRVNLDEIREEKRKYEANLELLRNELRQREFVVTFMSEVLQKAVDNDTAYRKKERSFKGGPPIAPKLASLRRQNPDLGLDCDVPAAADDPSTKVPAYLETDLDFVVERDNDYYLQSESDKLSSIHKSSLKTVDSDVTSDNSHPRNHTNTSETRSDMNDRIEPDEGDHFWTRGSDWKTTSQKCQAQGQIVPSPNQLHSVDSGDDGELFKKLTRNLSSDSNKPTTAAKPRLETFENDSKTKSFDGYLSVEVNGSNKKMHTDRQNFITFKPKVVMETASDSAIILANKKAKPVPTKRVHLGMPESNAKSFSDPVSIAAVGVEPSCDVDRVQTDSGFSKDRIPPGMCKIMPRQEKQKSATLPCNIQSSAHNVISELSWKQRKETCSLPLRPPLKKSDSIDTEVEVELPVMKLVSSQSIGPPVMKVKPKPRRSPKMIRSASDTSGYNLGHVDAAHVEISVSVSGPPRGEVIYEEPIPVQVDKVEEASSSEDDEPIYQNLMLLQQQSSHRQSSATSRMFASVEFQKRHLEKRAERLSRRFSSLDSNTSGTLSKLTKKETLHNIGENDTSDGQPGVSTLPSLDGTDMMLWRKRQSMLFATADDNTSEDDLDVMVPTCAETEKIQMRKYVVTSIVESERMYLITLDTLMQYMQTFKNVQNTPQSVITSDDIGVIFYKIPELHRIHFDFIKNLESKLEFWTGEEQIAEYFKILALEECPLATEYLKNYQKAVSTIHKCTNESTQFADLTQSIQCKGSKERSTLEELLHKPVVRFQRNTLVLHDLIKFTPTCHPDYDTLQKTKKIAQNFLENFESPVDRANAENQRYLSKQGLVVEKVCSGSQRKLRQIFLFNDLFVCAKQKLSRQKITYEVKWAIPLLHLEIADNRLIAQEEQLLMENKKQETERLQRRVGDLQNELKQELRKAKQAVDGQRSWSFRGHKNNLEKIKKKLYEQESQLMLAAPHLILKLKDKRSERSYSLLLASDYERIGWKETIAGLQSKNIVQRGISLVELTNLINSLKLPKLTSGGSVDISDFELEDEALFGSLDVTVHKIYGLKAPTDVYCCMELDTFGHFSLKAKTNTIVGSTEPVWNDNFDVELDGAQQLRVLAYKAGGDADTLIGKCALELCKGWLRGDFSEETISLGDSMTLVLTLKYRSREQTIKRTPSAAQSGLFGVKISTVAKREGTKIPIIVTTCVKEVEHRGMEDVGIYRISGLSAEIQKLKRGFEKCKYSGTAGMLVRDMDINVVTGLLKLYFRELPESLFTDNLYYRFQEGMMLQDPEAKEKFMMTIFKSLPEPNYSTAVFMLDHLVKVSQHQAKNKMSMHNICTVFGPTLLRPAFKESEPLSMEQLFTAGAQDAMMQTGILYFYLSNWHNRDSSQQNTRL</sequence>
<evidence type="ECO:0008006" key="12">
    <source>
        <dbReference type="Google" id="ProtNLM"/>
    </source>
</evidence>
<gene>
    <name evidence="10" type="ORF">LSH36_602g00003</name>
</gene>
<dbReference type="Gene3D" id="2.30.29.30">
    <property type="entry name" value="Pleckstrin-homology domain (PH domain)/Phosphotyrosine-binding domain (PTB)"/>
    <property type="match status" value="1"/>
</dbReference>
<dbReference type="SUPFAM" id="SSF48350">
    <property type="entry name" value="GTPase activation domain, GAP"/>
    <property type="match status" value="1"/>
</dbReference>
<dbReference type="GO" id="GO:0043197">
    <property type="term" value="C:dendritic spine"/>
    <property type="evidence" value="ECO:0007669"/>
    <property type="project" value="UniProtKB-SubCell"/>
</dbReference>
<evidence type="ECO:0000256" key="3">
    <source>
        <dbReference type="ARBA" id="ARBA00022468"/>
    </source>
</evidence>
<evidence type="ECO:0000256" key="4">
    <source>
        <dbReference type="ARBA" id="ARBA00022658"/>
    </source>
</evidence>
<evidence type="ECO:0000259" key="7">
    <source>
        <dbReference type="PROSITE" id="PS50004"/>
    </source>
</evidence>
<dbReference type="PROSITE" id="PS50238">
    <property type="entry name" value="RHOGAP"/>
    <property type="match status" value="1"/>
</dbReference>
<dbReference type="InterPro" id="IPR037769">
    <property type="entry name" value="Abr/Bcr"/>
</dbReference>
<evidence type="ECO:0000256" key="1">
    <source>
        <dbReference type="ARBA" id="ARBA00004489"/>
    </source>
</evidence>
<accession>A0AAD9J4K1</accession>
<feature type="coiled-coil region" evidence="5">
    <location>
        <begin position="913"/>
        <end position="947"/>
    </location>
</feature>
<dbReference type="Proteomes" id="UP001208570">
    <property type="component" value="Unassembled WGS sequence"/>
</dbReference>
<feature type="coiled-coil region" evidence="5">
    <location>
        <begin position="546"/>
        <end position="573"/>
    </location>
</feature>
<dbReference type="SUPFAM" id="SSF49562">
    <property type="entry name" value="C2 domain (Calcium/lipid-binding domain, CaLB)"/>
    <property type="match status" value="1"/>
</dbReference>
<dbReference type="PROSITE" id="PS50010">
    <property type="entry name" value="DH_2"/>
    <property type="match status" value="1"/>
</dbReference>
<dbReference type="SMART" id="SM00324">
    <property type="entry name" value="RhoGAP"/>
    <property type="match status" value="1"/>
</dbReference>
<dbReference type="Pfam" id="PF19057">
    <property type="entry name" value="PH_19"/>
    <property type="match status" value="1"/>
</dbReference>
<evidence type="ECO:0000256" key="2">
    <source>
        <dbReference type="ARBA" id="ARBA00004552"/>
    </source>
</evidence>
<dbReference type="PROSITE" id="PS50004">
    <property type="entry name" value="C2"/>
    <property type="match status" value="1"/>
</dbReference>
<dbReference type="Pfam" id="PF00620">
    <property type="entry name" value="RhoGAP"/>
    <property type="match status" value="1"/>
</dbReference>
<feature type="coiled-coil region" evidence="5">
    <location>
        <begin position="31"/>
        <end position="58"/>
    </location>
</feature>
<dbReference type="SMART" id="SM00239">
    <property type="entry name" value="C2"/>
    <property type="match status" value="1"/>
</dbReference>
<comment type="subcellular location">
    <subcellularLocation>
        <location evidence="1">Cell projection</location>
        <location evidence="1">Axon</location>
    </subcellularLocation>
    <subcellularLocation>
        <location evidence="2">Cell projection</location>
        <location evidence="2">Dendritic spine</location>
    </subcellularLocation>
</comment>
<dbReference type="GO" id="GO:0007165">
    <property type="term" value="P:signal transduction"/>
    <property type="evidence" value="ECO:0007669"/>
    <property type="project" value="InterPro"/>
</dbReference>
<dbReference type="SMART" id="SM00325">
    <property type="entry name" value="RhoGEF"/>
    <property type="match status" value="1"/>
</dbReference>
<dbReference type="Pfam" id="PF00621">
    <property type="entry name" value="RhoGEF"/>
    <property type="match status" value="1"/>
</dbReference>
<dbReference type="InterPro" id="IPR035892">
    <property type="entry name" value="C2_domain_sf"/>
</dbReference>
<keyword evidence="3" id="KW-0343">GTPase activation</keyword>
<evidence type="ECO:0000256" key="5">
    <source>
        <dbReference type="SAM" id="Coils"/>
    </source>
</evidence>
<dbReference type="GO" id="GO:0005085">
    <property type="term" value="F:guanyl-nucleotide exchange factor activity"/>
    <property type="evidence" value="ECO:0007669"/>
    <property type="project" value="UniProtKB-KW"/>
</dbReference>
<feature type="domain" description="C2" evidence="7">
    <location>
        <begin position="1050"/>
        <end position="1164"/>
    </location>
</feature>
<dbReference type="GO" id="GO:0005096">
    <property type="term" value="F:GTPase activator activity"/>
    <property type="evidence" value="ECO:0007669"/>
    <property type="project" value="UniProtKB-KW"/>
</dbReference>
<feature type="domain" description="DH" evidence="8">
    <location>
        <begin position="651"/>
        <end position="839"/>
    </location>
</feature>
<dbReference type="InterPro" id="IPR000008">
    <property type="entry name" value="C2_dom"/>
</dbReference>
<reference evidence="10" key="1">
    <citation type="journal article" date="2023" name="Mol. Biol. Evol.">
        <title>Third-Generation Sequencing Reveals the Adaptive Role of the Epigenome in Three Deep-Sea Polychaetes.</title>
        <authorList>
            <person name="Perez M."/>
            <person name="Aroh O."/>
            <person name="Sun Y."/>
            <person name="Lan Y."/>
            <person name="Juniper S.K."/>
            <person name="Young C.R."/>
            <person name="Angers B."/>
            <person name="Qian P.Y."/>
        </authorList>
    </citation>
    <scope>NUCLEOTIDE SEQUENCE</scope>
    <source>
        <strain evidence="10">P08H-3</strain>
    </source>
</reference>
<dbReference type="Pfam" id="PF00168">
    <property type="entry name" value="C2"/>
    <property type="match status" value="1"/>
</dbReference>
<dbReference type="PANTHER" id="PTHR23182">
    <property type="entry name" value="BREAKPOINT CLUSTER REGION PROTEIN BCR"/>
    <property type="match status" value="1"/>
</dbReference>
<keyword evidence="4" id="KW-0344">Guanine-nucleotide releasing factor</keyword>
<dbReference type="SUPFAM" id="SSF50729">
    <property type="entry name" value="PH domain-like"/>
    <property type="match status" value="1"/>
</dbReference>
<organism evidence="10 11">
    <name type="scientific">Paralvinella palmiformis</name>
    <dbReference type="NCBI Taxonomy" id="53620"/>
    <lineage>
        <taxon>Eukaryota</taxon>
        <taxon>Metazoa</taxon>
        <taxon>Spiralia</taxon>
        <taxon>Lophotrochozoa</taxon>
        <taxon>Annelida</taxon>
        <taxon>Polychaeta</taxon>
        <taxon>Sedentaria</taxon>
        <taxon>Canalipalpata</taxon>
        <taxon>Terebellida</taxon>
        <taxon>Terebelliformia</taxon>
        <taxon>Alvinellidae</taxon>
        <taxon>Paralvinella</taxon>
    </lineage>
</organism>
<dbReference type="Gene3D" id="2.60.40.150">
    <property type="entry name" value="C2 domain"/>
    <property type="match status" value="1"/>
</dbReference>
<keyword evidence="5" id="KW-0175">Coiled coil</keyword>
<dbReference type="PANTHER" id="PTHR23182:SF1">
    <property type="entry name" value="RHO GTPASE ACTIVATING PROTEIN AT 1A, ISOFORM E"/>
    <property type="match status" value="1"/>
</dbReference>
<keyword evidence="11" id="KW-1185">Reference proteome</keyword>
<dbReference type="InterPro" id="IPR000219">
    <property type="entry name" value="DH_dom"/>
</dbReference>
<feature type="compositionally biased region" description="Basic residues" evidence="6">
    <location>
        <begin position="454"/>
        <end position="463"/>
    </location>
</feature>